<protein>
    <submittedName>
        <fullName evidence="2">Uncharacterized protein</fullName>
    </submittedName>
</protein>
<keyword evidence="3" id="KW-1185">Reference proteome</keyword>
<accession>A0A2X0K485</accession>
<sequence length="627" mass="66505">MTEARLFRSVEAEDAFAAAVEAFRRDGGAVPVWVGPRADLTAGLALAEEVYAALRVPPQAARGHLFGEVPEAVRRLAEPLAAHWSAGPDGPPDGPGSVLLVGTYAALSSDRVRRVLESAHRDGRDVSVLTGRDVHSLSWTTAKQYGQAPAGAPTGVFTDNDSRPRVPGDAVWLGPEDIAQRDVQDLILSGRWGRLLFNGHGRDDNLNLGQFTLCGRSPAVERAPGALGPQCAYGLGCYKPEDKLVPAHRIPAAEIVLNTCLSGPLSDLALYDPAYQILLNALDGPAQTVVAALTTNNGDRPENLAWLRGGPGSVARRLDASAADINPYPAFLQVGLGTAGDQAPEDSAAGQSAAEPDEAEEPWALLGGRVSALLHSGLLPGDHALRPRLERLHGTLLRDAQRGAARPAGTRAEARRSLDAEVAALDLALAQQIARGADDPLLEFPIHFGERSRASAAEPGLDCACGRPVWRYRRVGRLPVVPETYQSTCLRCGDVENSFVGAPALRVESADKVALGGVLPVTVEVTAVQDGIVNVGLVVPSYVRATIKPPVRRLRLAAGENKRTGFEIAVAADAEPQAYYHQAYAVQGLALTVLRFHFGAVPGDEFDHVTSDGRPARESEVSDVRVR</sequence>
<evidence type="ECO:0000313" key="3">
    <source>
        <dbReference type="Proteomes" id="UP000248889"/>
    </source>
</evidence>
<reference evidence="2 3" key="1">
    <citation type="submission" date="2018-06" db="EMBL/GenBank/DDBJ databases">
        <title>Streptacidiphilus pinicola sp. nov., isolated from pine grove soil.</title>
        <authorList>
            <person name="Roh S.G."/>
            <person name="Park S."/>
            <person name="Kim M.-K."/>
            <person name="Yun B.-R."/>
            <person name="Park J."/>
            <person name="Kim M.J."/>
            <person name="Kim Y.S."/>
            <person name="Kim S.B."/>
        </authorList>
    </citation>
    <scope>NUCLEOTIDE SEQUENCE [LARGE SCALE GENOMIC DNA]</scope>
    <source>
        <strain evidence="2 3">MMS16-CNU450</strain>
    </source>
</reference>
<feature type="region of interest" description="Disordered" evidence="1">
    <location>
        <begin position="608"/>
        <end position="627"/>
    </location>
</feature>
<gene>
    <name evidence="2" type="ORF">DN069_18645</name>
</gene>
<evidence type="ECO:0000256" key="1">
    <source>
        <dbReference type="SAM" id="MobiDB-lite"/>
    </source>
</evidence>
<dbReference type="Proteomes" id="UP000248889">
    <property type="component" value="Unassembled WGS sequence"/>
</dbReference>
<feature type="region of interest" description="Disordered" evidence="1">
    <location>
        <begin position="337"/>
        <end position="359"/>
    </location>
</feature>
<organism evidence="2 3">
    <name type="scientific">Streptacidiphilus pinicola</name>
    <dbReference type="NCBI Taxonomy" id="2219663"/>
    <lineage>
        <taxon>Bacteria</taxon>
        <taxon>Bacillati</taxon>
        <taxon>Actinomycetota</taxon>
        <taxon>Actinomycetes</taxon>
        <taxon>Kitasatosporales</taxon>
        <taxon>Streptomycetaceae</taxon>
        <taxon>Streptacidiphilus</taxon>
    </lineage>
</organism>
<dbReference type="AlphaFoldDB" id="A0A2X0K485"/>
<evidence type="ECO:0000313" key="2">
    <source>
        <dbReference type="EMBL" id="RAG84065.1"/>
    </source>
</evidence>
<dbReference type="RefSeq" id="WP_111502207.1">
    <property type="nucleotide sequence ID" value="NZ_QKYN01000072.1"/>
</dbReference>
<dbReference type="EMBL" id="QKYN01000072">
    <property type="protein sequence ID" value="RAG84065.1"/>
    <property type="molecule type" value="Genomic_DNA"/>
</dbReference>
<name>A0A2X0K485_9ACTN</name>
<comment type="caution">
    <text evidence="2">The sequence shown here is derived from an EMBL/GenBank/DDBJ whole genome shotgun (WGS) entry which is preliminary data.</text>
</comment>
<dbReference type="OrthoDB" id="2339713at2"/>
<proteinExistence type="predicted"/>